<keyword evidence="2" id="KW-1185">Reference proteome</keyword>
<name>A0A2T7BL52_9BACT</name>
<gene>
    <name evidence="1" type="ORF">DCC81_02670</name>
</gene>
<protein>
    <submittedName>
        <fullName evidence="1">Uncharacterized protein</fullName>
    </submittedName>
</protein>
<evidence type="ECO:0000313" key="2">
    <source>
        <dbReference type="Proteomes" id="UP000244450"/>
    </source>
</evidence>
<sequence>MMYQIYTEDPAQRNRPICYWYGKINVISGLLPELKPITLIPARVFLSKRLQYLLLVGIVFEREANGIHILDH</sequence>
<accession>A0A2T7BL52</accession>
<dbReference type="EMBL" id="QCYK01000001">
    <property type="protein sequence ID" value="PUZ28406.1"/>
    <property type="molecule type" value="Genomic_DNA"/>
</dbReference>
<reference evidence="1 2" key="1">
    <citation type="submission" date="2018-04" db="EMBL/GenBank/DDBJ databases">
        <title>Chitinophaga fuyangensis sp. nov., isolated from soil in a chemical factory.</title>
        <authorList>
            <person name="Chen K."/>
        </authorList>
    </citation>
    <scope>NUCLEOTIDE SEQUENCE [LARGE SCALE GENOMIC DNA]</scope>
    <source>
        <strain evidence="1 2">LY-1</strain>
    </source>
</reference>
<evidence type="ECO:0000313" key="1">
    <source>
        <dbReference type="EMBL" id="PUZ28406.1"/>
    </source>
</evidence>
<dbReference type="Proteomes" id="UP000244450">
    <property type="component" value="Unassembled WGS sequence"/>
</dbReference>
<organism evidence="1 2">
    <name type="scientific">Chitinophaga parva</name>
    <dbReference type="NCBI Taxonomy" id="2169414"/>
    <lineage>
        <taxon>Bacteria</taxon>
        <taxon>Pseudomonadati</taxon>
        <taxon>Bacteroidota</taxon>
        <taxon>Chitinophagia</taxon>
        <taxon>Chitinophagales</taxon>
        <taxon>Chitinophagaceae</taxon>
        <taxon>Chitinophaga</taxon>
    </lineage>
</organism>
<dbReference type="AlphaFoldDB" id="A0A2T7BL52"/>
<comment type="caution">
    <text evidence="1">The sequence shown here is derived from an EMBL/GenBank/DDBJ whole genome shotgun (WGS) entry which is preliminary data.</text>
</comment>
<proteinExistence type="predicted"/>